<dbReference type="AlphaFoldDB" id="A0A7I5EB42"/>
<protein>
    <submittedName>
        <fullName evidence="2">Reverse transcriptase domain-containing protein</fullName>
    </submittedName>
</protein>
<accession>A0A7I5EB42</accession>
<organism evidence="1 2">
    <name type="scientific">Haemonchus contortus</name>
    <name type="common">Barber pole worm</name>
    <dbReference type="NCBI Taxonomy" id="6289"/>
    <lineage>
        <taxon>Eukaryota</taxon>
        <taxon>Metazoa</taxon>
        <taxon>Ecdysozoa</taxon>
        <taxon>Nematoda</taxon>
        <taxon>Chromadorea</taxon>
        <taxon>Rhabditida</taxon>
        <taxon>Rhabditina</taxon>
        <taxon>Rhabditomorpha</taxon>
        <taxon>Strongyloidea</taxon>
        <taxon>Trichostrongylidae</taxon>
        <taxon>Haemonchus</taxon>
    </lineage>
</organism>
<evidence type="ECO:0000313" key="1">
    <source>
        <dbReference type="Proteomes" id="UP000025227"/>
    </source>
</evidence>
<proteinExistence type="predicted"/>
<dbReference type="OrthoDB" id="5976685at2759"/>
<keyword evidence="1" id="KW-1185">Reference proteome</keyword>
<reference evidence="2" key="1">
    <citation type="submission" date="2020-12" db="UniProtKB">
        <authorList>
            <consortium name="WormBaseParasite"/>
        </authorList>
    </citation>
    <scope>IDENTIFICATION</scope>
    <source>
        <strain evidence="2">MHco3</strain>
    </source>
</reference>
<dbReference type="WBParaSite" id="HCON_00115630-00001">
    <property type="protein sequence ID" value="HCON_00115630-00001"/>
    <property type="gene ID" value="HCON_00115630"/>
</dbReference>
<sequence>MEDLDRLLINNVVRDRHFGERVFRSREATLSCIFCRAIGKHYADACPTVRTVDERLHKDIPYYREAIGVLGCLAQKEYPLTLPRTLIAANCYRSQKQKADYHASTGRLPKQFVHAQRKRWETIAAVDKCRRMLDECDAEIRAAHRVANRDKREEFGTLGASLV</sequence>
<name>A0A7I5EB42_HAECO</name>
<dbReference type="OMA" id="HASICRR"/>
<dbReference type="Proteomes" id="UP000025227">
    <property type="component" value="Unplaced"/>
</dbReference>
<evidence type="ECO:0000313" key="2">
    <source>
        <dbReference type="WBParaSite" id="HCON_00115630-00001"/>
    </source>
</evidence>